<name>A0ABY6D0P8_9BACT</name>
<protein>
    <recommendedName>
        <fullName evidence="3">Lipocalin-like domain-containing protein</fullName>
    </recommendedName>
</protein>
<evidence type="ECO:0008006" key="3">
    <source>
        <dbReference type="Google" id="ProtNLM"/>
    </source>
</evidence>
<dbReference type="PROSITE" id="PS51257">
    <property type="entry name" value="PROKAR_LIPOPROTEIN"/>
    <property type="match status" value="1"/>
</dbReference>
<dbReference type="EMBL" id="CP106735">
    <property type="protein sequence ID" value="UXX79673.1"/>
    <property type="molecule type" value="Genomic_DNA"/>
</dbReference>
<proteinExistence type="predicted"/>
<dbReference type="RefSeq" id="WP_263051404.1">
    <property type="nucleotide sequence ID" value="NZ_CP106735.1"/>
</dbReference>
<reference evidence="1" key="1">
    <citation type="submission" date="2022-10" db="EMBL/GenBank/DDBJ databases">
        <title>Comparative genomics and taxonomic characterization of three novel marine species of genus Reichenbachiella exhibiting antioxidant and polysaccharide degradation activities.</title>
        <authorList>
            <person name="Muhammad N."/>
            <person name="Lee Y.-J."/>
            <person name="Ko J."/>
            <person name="Kim S.-G."/>
        </authorList>
    </citation>
    <scope>NUCLEOTIDE SEQUENCE</scope>
    <source>
        <strain evidence="1">Wsw4-B4</strain>
    </source>
</reference>
<evidence type="ECO:0000313" key="1">
    <source>
        <dbReference type="EMBL" id="UXX79673.1"/>
    </source>
</evidence>
<evidence type="ECO:0000313" key="2">
    <source>
        <dbReference type="Proteomes" id="UP001062165"/>
    </source>
</evidence>
<dbReference type="Proteomes" id="UP001062165">
    <property type="component" value="Chromosome"/>
</dbReference>
<keyword evidence="2" id="KW-1185">Reference proteome</keyword>
<accession>A0ABY6D0P8</accession>
<sequence>MIMNIRWIGVWLVLVMMSCQPSAHKKGVSPLTLLGSWELIAAETTEGGETINTFVPGRKMIKIINPYHFSFVNHDVNKGRDSLAYFAAGAGNYTLDGQTYTEQLEFCTARAWEGHTFKFELEIKGDTLIQQGVEENKALGVDRYIVETYIRTK</sequence>
<gene>
    <name evidence="1" type="ORF">N7E81_00925</name>
</gene>
<organism evidence="1 2">
    <name type="scientific">Reichenbachiella carrageenanivorans</name>
    <dbReference type="NCBI Taxonomy" id="2979869"/>
    <lineage>
        <taxon>Bacteria</taxon>
        <taxon>Pseudomonadati</taxon>
        <taxon>Bacteroidota</taxon>
        <taxon>Cytophagia</taxon>
        <taxon>Cytophagales</taxon>
        <taxon>Reichenbachiellaceae</taxon>
        <taxon>Reichenbachiella</taxon>
    </lineage>
</organism>